<sequence length="308" mass="34954">MTETTATEASNDFWLYFKKERQAIETALDLSPQLTKDQLPDHFSKVLQQINQLDKQITEATTFIPSYDERQYAMQIRELTGFLDDTRTRLTPKPKFSFKSKLAKSKTKTVPQVQAEVPSESKNQTSASLENTISFANLENQVLTLSEQECRASASAAVDISLSHLSNCMIWLPKEGVKISTVHIKNIKKCIIVCGTVQGSILMYGLNDSVLVVNCHQFRMHDATNVDVLLQVSSRPIMEDSNRIRIGNNDQDQKSSVNYFDQMDDFNWLKQQASPHWTLLDKDRIDSLSLSLHNLLGLEQLELLPNSQ</sequence>
<protein>
    <submittedName>
        <fullName evidence="8">Tubulin binding cofactor C-domain-containing protein</fullName>
    </submittedName>
</protein>
<dbReference type="InterPro" id="IPR016098">
    <property type="entry name" value="CAP/MinC_C"/>
</dbReference>
<dbReference type="AlphaFoldDB" id="A0A1X2IAE3"/>
<accession>A0A1X2IAE3</accession>
<dbReference type="EMBL" id="MCGE01000018">
    <property type="protein sequence ID" value="ORZ12739.1"/>
    <property type="molecule type" value="Genomic_DNA"/>
</dbReference>
<keyword evidence="9" id="KW-1185">Reference proteome</keyword>
<evidence type="ECO:0000313" key="8">
    <source>
        <dbReference type="EMBL" id="ORZ12739.1"/>
    </source>
</evidence>
<evidence type="ECO:0000256" key="6">
    <source>
        <dbReference type="ARBA" id="ARBA00026055"/>
    </source>
</evidence>
<evidence type="ECO:0000313" key="9">
    <source>
        <dbReference type="Proteomes" id="UP000193560"/>
    </source>
</evidence>
<dbReference type="Gene3D" id="2.160.20.70">
    <property type="match status" value="1"/>
</dbReference>
<name>A0A1X2IAE3_9FUNG</name>
<organism evidence="8 9">
    <name type="scientific">Absidia repens</name>
    <dbReference type="NCBI Taxonomy" id="90262"/>
    <lineage>
        <taxon>Eukaryota</taxon>
        <taxon>Fungi</taxon>
        <taxon>Fungi incertae sedis</taxon>
        <taxon>Mucoromycota</taxon>
        <taxon>Mucoromycotina</taxon>
        <taxon>Mucoromycetes</taxon>
        <taxon>Mucorales</taxon>
        <taxon>Cunninghamellaceae</taxon>
        <taxon>Absidia</taxon>
    </lineage>
</organism>
<comment type="caution">
    <text evidence="8">The sequence shown here is derived from an EMBL/GenBank/DDBJ whole genome shotgun (WGS) entry which is preliminary data.</text>
</comment>
<keyword evidence="5" id="KW-0143">Chaperone</keyword>
<comment type="similarity">
    <text evidence="2">Belongs to the TBCC family.</text>
</comment>
<keyword evidence="4" id="KW-0007">Acetylation</keyword>
<dbReference type="SMART" id="SM00673">
    <property type="entry name" value="CARP"/>
    <property type="match status" value="2"/>
</dbReference>
<feature type="domain" description="C-CAP/cofactor C-like" evidence="7">
    <location>
        <begin position="118"/>
        <end position="268"/>
    </location>
</feature>
<dbReference type="GO" id="GO:0007021">
    <property type="term" value="P:tubulin complex assembly"/>
    <property type="evidence" value="ECO:0007669"/>
    <property type="project" value="TreeGrafter"/>
</dbReference>
<dbReference type="GO" id="GO:0007023">
    <property type="term" value="P:post-chaperonin tubulin folding pathway"/>
    <property type="evidence" value="ECO:0007669"/>
    <property type="project" value="InterPro"/>
</dbReference>
<dbReference type="PROSITE" id="PS51329">
    <property type="entry name" value="C_CAP_COFACTOR_C"/>
    <property type="match status" value="1"/>
</dbReference>
<evidence type="ECO:0000256" key="2">
    <source>
        <dbReference type="ARBA" id="ARBA00008848"/>
    </source>
</evidence>
<dbReference type="Proteomes" id="UP000193560">
    <property type="component" value="Unassembled WGS sequence"/>
</dbReference>
<dbReference type="Pfam" id="PF07986">
    <property type="entry name" value="TBCC"/>
    <property type="match status" value="1"/>
</dbReference>
<evidence type="ECO:0000259" key="7">
    <source>
        <dbReference type="PROSITE" id="PS51329"/>
    </source>
</evidence>
<dbReference type="InterPro" id="IPR012945">
    <property type="entry name" value="Tubulin-bd_cofactor_C_dom"/>
</dbReference>
<evidence type="ECO:0000256" key="3">
    <source>
        <dbReference type="ARBA" id="ARBA00022490"/>
    </source>
</evidence>
<dbReference type="InterPro" id="IPR006599">
    <property type="entry name" value="CARP_motif"/>
</dbReference>
<dbReference type="InterPro" id="IPR027684">
    <property type="entry name" value="TBCC"/>
</dbReference>
<evidence type="ECO:0000256" key="4">
    <source>
        <dbReference type="ARBA" id="ARBA00022990"/>
    </source>
</evidence>
<dbReference type="Gene3D" id="1.20.58.1250">
    <property type="entry name" value="Tubulin Binding Cofactor C, N-terminal domain"/>
    <property type="match status" value="1"/>
</dbReference>
<gene>
    <name evidence="8" type="ORF">BCR42DRAFT_419865</name>
</gene>
<dbReference type="GO" id="GO:0005737">
    <property type="term" value="C:cytoplasm"/>
    <property type="evidence" value="ECO:0007669"/>
    <property type="project" value="UniProtKB-SubCell"/>
</dbReference>
<dbReference type="PANTHER" id="PTHR15139:SF0">
    <property type="entry name" value="TUBULIN-SPECIFIC CHAPERONE C"/>
    <property type="match status" value="1"/>
</dbReference>
<comment type="subcellular location">
    <subcellularLocation>
        <location evidence="1">Cytoplasm</location>
    </subcellularLocation>
</comment>
<dbReference type="InterPro" id="IPR031925">
    <property type="entry name" value="TBCC_N"/>
</dbReference>
<comment type="subunit">
    <text evidence="6">Supercomplex made of cofactors A to E. Cofactors A and D function by capturing and stabilizing tubulin in a quasi-native conformation. Cofactor E binds to the cofactor D-tubulin complex; interaction with cofactor C then causes the release of tubulin polypeptides that are committed to the native state.</text>
</comment>
<proteinExistence type="inferred from homology"/>
<dbReference type="PANTHER" id="PTHR15139">
    <property type="entry name" value="TUBULIN FOLDING COFACTOR C"/>
    <property type="match status" value="1"/>
</dbReference>
<keyword evidence="3" id="KW-0963">Cytoplasm</keyword>
<reference evidence="8 9" key="1">
    <citation type="submission" date="2016-07" db="EMBL/GenBank/DDBJ databases">
        <title>Pervasive Adenine N6-methylation of Active Genes in Fungi.</title>
        <authorList>
            <consortium name="DOE Joint Genome Institute"/>
            <person name="Mondo S.J."/>
            <person name="Dannebaum R.O."/>
            <person name="Kuo R.C."/>
            <person name="Labutti K."/>
            <person name="Haridas S."/>
            <person name="Kuo A."/>
            <person name="Salamov A."/>
            <person name="Ahrendt S.R."/>
            <person name="Lipzen A."/>
            <person name="Sullivan W."/>
            <person name="Andreopoulos W.B."/>
            <person name="Clum A."/>
            <person name="Lindquist E."/>
            <person name="Daum C."/>
            <person name="Ramamoorthy G.K."/>
            <person name="Gryganskyi A."/>
            <person name="Culley D."/>
            <person name="Magnuson J.K."/>
            <person name="James T.Y."/>
            <person name="O'Malley M.A."/>
            <person name="Stajich J.E."/>
            <person name="Spatafora J.W."/>
            <person name="Visel A."/>
            <person name="Grigoriev I.V."/>
        </authorList>
    </citation>
    <scope>NUCLEOTIDE SEQUENCE [LARGE SCALE GENOMIC DNA]</scope>
    <source>
        <strain evidence="8 9">NRRL 1336</strain>
    </source>
</reference>
<evidence type="ECO:0000256" key="5">
    <source>
        <dbReference type="ARBA" id="ARBA00023186"/>
    </source>
</evidence>
<dbReference type="InterPro" id="IPR017901">
    <property type="entry name" value="C-CAP_CF_C-like"/>
</dbReference>
<dbReference type="GO" id="GO:0015631">
    <property type="term" value="F:tubulin binding"/>
    <property type="evidence" value="ECO:0007669"/>
    <property type="project" value="InterPro"/>
</dbReference>
<evidence type="ECO:0000256" key="1">
    <source>
        <dbReference type="ARBA" id="ARBA00004496"/>
    </source>
</evidence>
<dbReference type="OrthoDB" id="194775at2759"/>
<dbReference type="InterPro" id="IPR038397">
    <property type="entry name" value="TBCC_N_sf"/>
</dbReference>
<dbReference type="STRING" id="90262.A0A1X2IAE3"/>
<dbReference type="Pfam" id="PF16752">
    <property type="entry name" value="TBCC_N"/>
    <property type="match status" value="1"/>
</dbReference>